<feature type="domain" description="SMB" evidence="4">
    <location>
        <begin position="447"/>
        <end position="493"/>
    </location>
</feature>
<evidence type="ECO:0000313" key="6">
    <source>
        <dbReference type="Proteomes" id="UP001189429"/>
    </source>
</evidence>
<gene>
    <name evidence="5" type="ORF">PCOR1329_LOCUS36137</name>
</gene>
<feature type="domain" description="SMB" evidence="4">
    <location>
        <begin position="504"/>
        <end position="547"/>
    </location>
</feature>
<evidence type="ECO:0000259" key="4">
    <source>
        <dbReference type="PROSITE" id="PS50958"/>
    </source>
</evidence>
<evidence type="ECO:0000256" key="3">
    <source>
        <dbReference type="SAM" id="MobiDB-lite"/>
    </source>
</evidence>
<dbReference type="Proteomes" id="UP001189429">
    <property type="component" value="Unassembled WGS sequence"/>
</dbReference>
<dbReference type="Pfam" id="PF14295">
    <property type="entry name" value="PAN_4"/>
    <property type="match status" value="1"/>
</dbReference>
<dbReference type="InterPro" id="IPR000177">
    <property type="entry name" value="Apple"/>
</dbReference>
<dbReference type="CDD" id="cd01100">
    <property type="entry name" value="APPLE_Factor_XI_like"/>
    <property type="match status" value="1"/>
</dbReference>
<dbReference type="Pfam" id="PF01033">
    <property type="entry name" value="Somatomedin_B"/>
    <property type="match status" value="2"/>
</dbReference>
<feature type="region of interest" description="Disordered" evidence="3">
    <location>
        <begin position="924"/>
        <end position="946"/>
    </location>
</feature>
<dbReference type="SMART" id="SM00201">
    <property type="entry name" value="SO"/>
    <property type="match status" value="2"/>
</dbReference>
<feature type="compositionally biased region" description="Acidic residues" evidence="3">
    <location>
        <begin position="935"/>
        <end position="946"/>
    </location>
</feature>
<name>A0ABN9T6U0_9DINO</name>
<dbReference type="EMBL" id="CAUYUJ010014400">
    <property type="protein sequence ID" value="CAK0840791.1"/>
    <property type="molecule type" value="Genomic_DNA"/>
</dbReference>
<organism evidence="5 6">
    <name type="scientific">Prorocentrum cordatum</name>
    <dbReference type="NCBI Taxonomy" id="2364126"/>
    <lineage>
        <taxon>Eukaryota</taxon>
        <taxon>Sar</taxon>
        <taxon>Alveolata</taxon>
        <taxon>Dinophyceae</taxon>
        <taxon>Prorocentrales</taxon>
        <taxon>Prorocentraceae</taxon>
        <taxon>Prorocentrum</taxon>
    </lineage>
</organism>
<dbReference type="InterPro" id="IPR001212">
    <property type="entry name" value="Somatomedin_B_dom"/>
</dbReference>
<evidence type="ECO:0000256" key="2">
    <source>
        <dbReference type="ARBA" id="ARBA00023157"/>
    </source>
</evidence>
<reference evidence="5" key="1">
    <citation type="submission" date="2023-10" db="EMBL/GenBank/DDBJ databases">
        <authorList>
            <person name="Chen Y."/>
            <person name="Shah S."/>
            <person name="Dougan E. K."/>
            <person name="Thang M."/>
            <person name="Chan C."/>
        </authorList>
    </citation>
    <scope>NUCLEOTIDE SEQUENCE [LARGE SCALE GENOMIC DNA]</scope>
</reference>
<dbReference type="SMART" id="SM00223">
    <property type="entry name" value="APPLE"/>
    <property type="match status" value="1"/>
</dbReference>
<keyword evidence="2" id="KW-1015">Disulfide bond</keyword>
<feature type="compositionally biased region" description="Low complexity" evidence="3">
    <location>
        <begin position="563"/>
        <end position="578"/>
    </location>
</feature>
<comment type="caution">
    <text evidence="5">The sequence shown here is derived from an EMBL/GenBank/DDBJ whole genome shotgun (WGS) entry which is preliminary data.</text>
</comment>
<protein>
    <recommendedName>
        <fullName evidence="4">SMB domain-containing protein</fullName>
    </recommendedName>
</protein>
<proteinExistence type="predicted"/>
<dbReference type="SUPFAM" id="SSF90188">
    <property type="entry name" value="Somatomedin B domain"/>
    <property type="match status" value="2"/>
</dbReference>
<keyword evidence="6" id="KW-1185">Reference proteome</keyword>
<dbReference type="InterPro" id="IPR003609">
    <property type="entry name" value="Pan_app"/>
</dbReference>
<evidence type="ECO:0000313" key="5">
    <source>
        <dbReference type="EMBL" id="CAK0840791.1"/>
    </source>
</evidence>
<feature type="region of interest" description="Disordered" evidence="3">
    <location>
        <begin position="555"/>
        <end position="578"/>
    </location>
</feature>
<dbReference type="PROSITE" id="PS00524">
    <property type="entry name" value="SMB_1"/>
    <property type="match status" value="1"/>
</dbReference>
<dbReference type="Gene3D" id="3.50.4.10">
    <property type="entry name" value="Hepatocyte Growth Factor"/>
    <property type="match status" value="1"/>
</dbReference>
<dbReference type="PROSITE" id="PS50958">
    <property type="entry name" value="SMB_2"/>
    <property type="match status" value="2"/>
</dbReference>
<dbReference type="Gene3D" id="4.10.410.20">
    <property type="match status" value="2"/>
</dbReference>
<sequence>MAAAKELQLKAATMEEEFESSCGKTEVDVEYVDEVSGWGTNYDHIPTAEMCCAMCQGEPRCKAFTWVKDAGLPDGCPSQCWLKGGTGTPRQSQGLVSGLPPTRRSLGKVPSGTGGAGGSLFCVALMVPGTDEENLLLWQYNNKASIFACDGTAIYSNQKMELAPGVTTLVIDSDLKCEYGGDSQSALNAWIFIALWKKLIEDGEYANHDWVVKVDPDAVFFPDRLGAVLAEHKGDGFVNNCRYGLHGPIEVLSKLAVDALAKDYADSFDGKAPKQCVEKQDFGQWGEDMFLAQCLETVLEVKPNPVDVRLMCESHCDCPAWYWCQNGTDRVSFHPFKTVASYQNCMANALGGPELADGVAQPTPAPGPAAKVLEARVVASSSSTEAASSASTPGPASAPAQPSFDCDAGLSNWKAGWSSEKKEFCCKGQQKGCDGDDSGDGEAIPADQQTCKDYGCVSGFDPERACQCNSDCKSHNSCCDDFEAVCGNIVQPEKHKSTAKTFSSDESCASYGCGGEYDEEHWCQCSTDCEEYGNCCADLMDVCGEILGIGTPAPATPAPAAPAPGTAASPAGGDTATTGAAPLQAATVSVGAAGAAEGAPADAGAAQQFAPGPRAQTFYMYRAQSEASYDLENINTADLAGVLWYLHNEVIVAQPRKYKIDRIKRFKVTVKNTWEFWNAHKRQFGSFVAYDAARCSTPICKDIYNQYGFIVGCQIQDLSVAAYLSPNQTNWNCEKGSDACNPPVWWSLPGPCPAMGMSNDKIAANKVDLDVSSFKSEECIKKMPGGRCDKATGAPDCTYSYEEAGEIFLDELAGIDDYDNFWNYSYTKCLQDEAQHKTSENVSCVQNKEYDPKTDEGIGTNFWNGKLDKEKCVARMEAVRQLFKMHNPEFPADLDEPACEFDMFYDGEFQWAVNHTGAEPSPWWDNKMSVSEMGTTEDTEDIKDTK</sequence>
<dbReference type="InterPro" id="IPR036024">
    <property type="entry name" value="Somatomedin_B-like_dom_sf"/>
</dbReference>
<keyword evidence="1" id="KW-0677">Repeat</keyword>
<accession>A0ABN9T6U0</accession>
<evidence type="ECO:0000256" key="1">
    <source>
        <dbReference type="ARBA" id="ARBA00022737"/>
    </source>
</evidence>